<evidence type="ECO:0000313" key="2">
    <source>
        <dbReference type="EMBL" id="CAG8718821.1"/>
    </source>
</evidence>
<keyword evidence="3" id="KW-1185">Reference proteome</keyword>
<feature type="non-terminal residue" evidence="2">
    <location>
        <position position="1"/>
    </location>
</feature>
<proteinExistence type="predicted"/>
<gene>
    <name evidence="2" type="ORF">ALEPTO_LOCUS12182</name>
</gene>
<evidence type="ECO:0000313" key="3">
    <source>
        <dbReference type="Proteomes" id="UP000789508"/>
    </source>
</evidence>
<dbReference type="Proteomes" id="UP000789508">
    <property type="component" value="Unassembled WGS sequence"/>
</dbReference>
<dbReference type="EMBL" id="CAJVPS010025384">
    <property type="protein sequence ID" value="CAG8718821.1"/>
    <property type="molecule type" value="Genomic_DNA"/>
</dbReference>
<protein>
    <submittedName>
        <fullName evidence="2">6021_t:CDS:1</fullName>
    </submittedName>
</protein>
<comment type="caution">
    <text evidence="2">The sequence shown here is derived from an EMBL/GenBank/DDBJ whole genome shotgun (WGS) entry which is preliminary data.</text>
</comment>
<feature type="region of interest" description="Disordered" evidence="1">
    <location>
        <begin position="1"/>
        <end position="50"/>
    </location>
</feature>
<organism evidence="2 3">
    <name type="scientific">Ambispora leptoticha</name>
    <dbReference type="NCBI Taxonomy" id="144679"/>
    <lineage>
        <taxon>Eukaryota</taxon>
        <taxon>Fungi</taxon>
        <taxon>Fungi incertae sedis</taxon>
        <taxon>Mucoromycota</taxon>
        <taxon>Glomeromycotina</taxon>
        <taxon>Glomeromycetes</taxon>
        <taxon>Archaeosporales</taxon>
        <taxon>Ambisporaceae</taxon>
        <taxon>Ambispora</taxon>
    </lineage>
</organism>
<name>A0A9N9NBK9_9GLOM</name>
<reference evidence="2" key="1">
    <citation type="submission" date="2021-06" db="EMBL/GenBank/DDBJ databases">
        <authorList>
            <person name="Kallberg Y."/>
            <person name="Tangrot J."/>
            <person name="Rosling A."/>
        </authorList>
    </citation>
    <scope>NUCLEOTIDE SEQUENCE</scope>
    <source>
        <strain evidence="2">FL130A</strain>
    </source>
</reference>
<accession>A0A9N9NBK9</accession>
<evidence type="ECO:0000256" key="1">
    <source>
        <dbReference type="SAM" id="MobiDB-lite"/>
    </source>
</evidence>
<sequence>DSTLPRMKTGPKGPIDPSYAIPVTNQDTSPADGRGPQDAGYVSPIIGPHGSFKLRSVPVEGESA</sequence>
<dbReference type="AlphaFoldDB" id="A0A9N9NBK9"/>